<sequence>MLKFVELQLGQGWVAEPNAPQPEVSVAGSNVNVCFRSHRPVRDEKPSGILSALNLFSKAGPKFDETWGTLSFICCSRWRWDNTNDHEWYKVDGHGRYSGIAPRWGEFYELVGHDPIRDAVPWETIHEDTANSRHFLYYFRDETLEFMAEEWSFTPSLTVL</sequence>
<evidence type="ECO:0000313" key="1">
    <source>
        <dbReference type="EMBL" id="MBB4194869.1"/>
    </source>
</evidence>
<protein>
    <submittedName>
        <fullName evidence="1">Uncharacterized protein</fullName>
    </submittedName>
</protein>
<reference evidence="1 2" key="1">
    <citation type="submission" date="2020-08" db="EMBL/GenBank/DDBJ databases">
        <title>Genomic Encyclopedia of Type Strains, Phase IV (KMG-V): Genome sequencing to study the core and pangenomes of soil and plant-associated prokaryotes.</title>
        <authorList>
            <person name="Whitman W."/>
        </authorList>
    </citation>
    <scope>NUCLEOTIDE SEQUENCE [LARGE SCALE GENOMIC DNA]</scope>
    <source>
        <strain evidence="1 2">SEMIA 4074</strain>
    </source>
</reference>
<name>A0A7W6QC92_9HYPH</name>
<gene>
    <name evidence="1" type="ORF">GGD53_005052</name>
</gene>
<dbReference type="AlphaFoldDB" id="A0A7W6QC92"/>
<proteinExistence type="predicted"/>
<dbReference type="EMBL" id="JACIFV010000023">
    <property type="protein sequence ID" value="MBB4194869.1"/>
    <property type="molecule type" value="Genomic_DNA"/>
</dbReference>
<dbReference type="Proteomes" id="UP000524492">
    <property type="component" value="Unassembled WGS sequence"/>
</dbReference>
<accession>A0A7W6QC92</accession>
<organism evidence="1 2">
    <name type="scientific">Rhizobium aethiopicum</name>
    <dbReference type="NCBI Taxonomy" id="1138170"/>
    <lineage>
        <taxon>Bacteria</taxon>
        <taxon>Pseudomonadati</taxon>
        <taxon>Pseudomonadota</taxon>
        <taxon>Alphaproteobacteria</taxon>
        <taxon>Hyphomicrobiales</taxon>
        <taxon>Rhizobiaceae</taxon>
        <taxon>Rhizobium/Agrobacterium group</taxon>
        <taxon>Rhizobium</taxon>
    </lineage>
</organism>
<comment type="caution">
    <text evidence="1">The sequence shown here is derived from an EMBL/GenBank/DDBJ whole genome shotgun (WGS) entry which is preliminary data.</text>
</comment>
<evidence type="ECO:0000313" key="2">
    <source>
        <dbReference type="Proteomes" id="UP000524492"/>
    </source>
</evidence>
<dbReference type="RefSeq" id="WP_184459379.1">
    <property type="nucleotide sequence ID" value="NZ_JACIFV010000023.1"/>
</dbReference>
<keyword evidence="2" id="KW-1185">Reference proteome</keyword>